<evidence type="ECO:0000259" key="2">
    <source>
        <dbReference type="Pfam" id="PF00582"/>
    </source>
</evidence>
<dbReference type="Gene3D" id="3.40.50.12370">
    <property type="match status" value="1"/>
</dbReference>
<dbReference type="CDD" id="cd00293">
    <property type="entry name" value="USP-like"/>
    <property type="match status" value="1"/>
</dbReference>
<dbReference type="PANTHER" id="PTHR46268:SF22">
    <property type="entry name" value="SENSOR PROTEIN KDPD-RELATED"/>
    <property type="match status" value="1"/>
</dbReference>
<evidence type="ECO:0000313" key="3">
    <source>
        <dbReference type="EMBL" id="QIP15137.1"/>
    </source>
</evidence>
<organism evidence="3 4">
    <name type="scientific">Spirosoma aureum</name>
    <dbReference type="NCBI Taxonomy" id="2692134"/>
    <lineage>
        <taxon>Bacteria</taxon>
        <taxon>Pseudomonadati</taxon>
        <taxon>Bacteroidota</taxon>
        <taxon>Cytophagia</taxon>
        <taxon>Cytophagales</taxon>
        <taxon>Cytophagaceae</taxon>
        <taxon>Spirosoma</taxon>
    </lineage>
</organism>
<keyword evidence="4" id="KW-1185">Reference proteome</keyword>
<feature type="domain" description="UspA" evidence="2">
    <location>
        <begin position="1"/>
        <end position="136"/>
    </location>
</feature>
<dbReference type="Pfam" id="PF00582">
    <property type="entry name" value="Usp"/>
    <property type="match status" value="1"/>
</dbReference>
<dbReference type="RefSeq" id="WP_167212594.1">
    <property type="nucleotide sequence ID" value="NZ_CP050063.1"/>
</dbReference>
<evidence type="ECO:0000256" key="1">
    <source>
        <dbReference type="ARBA" id="ARBA00008791"/>
    </source>
</evidence>
<gene>
    <name evidence="3" type="ORF">G8759_22185</name>
</gene>
<accession>A0A6G9ARN3</accession>
<dbReference type="SUPFAM" id="SSF52402">
    <property type="entry name" value="Adenine nucleotide alpha hydrolases-like"/>
    <property type="match status" value="2"/>
</dbReference>
<sequence length="288" mass="31493">MKKILLPTDFSETSKNAIRCAIRYFANISVEFVLLNATDKSAVLNRGHQSTNLNLQTEADLRALGEKLFSGNGLVQHTFRVVVMAMAPKAAITLMLQNESFDWVIVGTTGTSKANAFGNLATALIRLNRCNVLIVPFSSQPDTPLLNVLFATDYQPLGTGAVNSLHALVGIHHAELTFLTILAKKTLQVAPEKSIRDAYQAPFTDLTINEAIESHIGLRSGIEDYIDSHNVDLLIVTCHHRSLLDVLLRRSLTHQLANKPLIPLAVLADPDQSLTGIVERSVKGEVLL</sequence>
<dbReference type="InterPro" id="IPR006015">
    <property type="entry name" value="Universal_stress_UspA"/>
</dbReference>
<dbReference type="PRINTS" id="PR01438">
    <property type="entry name" value="UNVRSLSTRESS"/>
</dbReference>
<name>A0A6G9ARN3_9BACT</name>
<proteinExistence type="inferred from homology"/>
<protein>
    <submittedName>
        <fullName evidence="3">Universal stress protein</fullName>
    </submittedName>
</protein>
<evidence type="ECO:0000313" key="4">
    <source>
        <dbReference type="Proteomes" id="UP000501802"/>
    </source>
</evidence>
<dbReference type="AlphaFoldDB" id="A0A6G9ARN3"/>
<comment type="similarity">
    <text evidence="1">Belongs to the universal stress protein A family.</text>
</comment>
<dbReference type="EMBL" id="CP050063">
    <property type="protein sequence ID" value="QIP15137.1"/>
    <property type="molecule type" value="Genomic_DNA"/>
</dbReference>
<dbReference type="InterPro" id="IPR006016">
    <property type="entry name" value="UspA"/>
</dbReference>
<dbReference type="KEGG" id="spib:G8759_22185"/>
<reference evidence="3 4" key="1">
    <citation type="submission" date="2020-03" db="EMBL/GenBank/DDBJ databases">
        <authorList>
            <person name="Kim M.K."/>
        </authorList>
    </citation>
    <scope>NUCLEOTIDE SEQUENCE [LARGE SCALE GENOMIC DNA]</scope>
    <source>
        <strain evidence="3 4">BT328</strain>
    </source>
</reference>
<dbReference type="Proteomes" id="UP000501802">
    <property type="component" value="Chromosome"/>
</dbReference>
<dbReference type="PANTHER" id="PTHR46268">
    <property type="entry name" value="STRESS RESPONSE PROTEIN NHAX"/>
    <property type="match status" value="1"/>
</dbReference>